<protein>
    <submittedName>
        <fullName evidence="2">Glyoxalase</fullName>
    </submittedName>
</protein>
<name>A0A443ZHM8_9PSED</name>
<dbReference type="InterPro" id="IPR029068">
    <property type="entry name" value="Glyas_Bleomycin-R_OHBP_Dase"/>
</dbReference>
<proteinExistence type="predicted"/>
<dbReference type="PROSITE" id="PS51819">
    <property type="entry name" value="VOC"/>
    <property type="match status" value="1"/>
</dbReference>
<dbReference type="EMBL" id="QJRG01000049">
    <property type="protein sequence ID" value="RWU18214.1"/>
    <property type="molecule type" value="Genomic_DNA"/>
</dbReference>
<dbReference type="AlphaFoldDB" id="A0A443ZHM8"/>
<evidence type="ECO:0000313" key="2">
    <source>
        <dbReference type="EMBL" id="RWU18214.1"/>
    </source>
</evidence>
<evidence type="ECO:0000259" key="1">
    <source>
        <dbReference type="PROSITE" id="PS51819"/>
    </source>
</evidence>
<gene>
    <name evidence="2" type="ORF">DM813_26545</name>
</gene>
<organism evidence="2 3">
    <name type="scientific">Pseudomonas alkylphenolica</name>
    <dbReference type="NCBI Taxonomy" id="237609"/>
    <lineage>
        <taxon>Bacteria</taxon>
        <taxon>Pseudomonadati</taxon>
        <taxon>Pseudomonadota</taxon>
        <taxon>Gammaproteobacteria</taxon>
        <taxon>Pseudomonadales</taxon>
        <taxon>Pseudomonadaceae</taxon>
        <taxon>Pseudomonas</taxon>
    </lineage>
</organism>
<accession>A0A443ZHM8</accession>
<dbReference type="Pfam" id="PF00903">
    <property type="entry name" value="Glyoxalase"/>
    <property type="match status" value="1"/>
</dbReference>
<dbReference type="InterPro" id="IPR004360">
    <property type="entry name" value="Glyas_Fos-R_dOase_dom"/>
</dbReference>
<dbReference type="SUPFAM" id="SSF54593">
    <property type="entry name" value="Glyoxalase/Bleomycin resistance protein/Dihydroxybiphenyl dioxygenase"/>
    <property type="match status" value="1"/>
</dbReference>
<dbReference type="Proteomes" id="UP000288983">
    <property type="component" value="Unassembled WGS sequence"/>
</dbReference>
<feature type="domain" description="VOC" evidence="1">
    <location>
        <begin position="8"/>
        <end position="131"/>
    </location>
</feature>
<dbReference type="RefSeq" id="WP_128326325.1">
    <property type="nucleotide sequence ID" value="NZ_QJRG01000049.1"/>
</dbReference>
<dbReference type="InterPro" id="IPR037523">
    <property type="entry name" value="VOC_core"/>
</dbReference>
<dbReference type="OrthoDB" id="9795618at2"/>
<evidence type="ECO:0000313" key="3">
    <source>
        <dbReference type="Proteomes" id="UP000288983"/>
    </source>
</evidence>
<reference evidence="2 3" key="1">
    <citation type="submission" date="2018-06" db="EMBL/GenBank/DDBJ databases">
        <title>Bacteria isolated from soil of Wuhan.</title>
        <authorList>
            <person name="Wei X."/>
            <person name="Chunhua H."/>
        </authorList>
    </citation>
    <scope>NUCLEOTIDE SEQUENCE [LARGE SCALE GENOMIC DNA]</scope>
    <source>
        <strain evidence="3">xwS2</strain>
    </source>
</reference>
<dbReference type="Gene3D" id="3.10.180.10">
    <property type="entry name" value="2,3-Dihydroxybiphenyl 1,2-Dioxygenase, domain 1"/>
    <property type="match status" value="1"/>
</dbReference>
<comment type="caution">
    <text evidence="2">The sequence shown here is derived from an EMBL/GenBank/DDBJ whole genome shotgun (WGS) entry which is preliminary data.</text>
</comment>
<sequence length="184" mass="20518">MSIDSGLSFNHMGIYVHDLAAMEAFYTAVLGFTVTDRGSLQGAAGPVQLVFLSRDPRTHHQIVLASGRPATLDYNPINQISLAADSLATLRTVYRRFVELGARDIDAITHGNAISFYVRDPEGNRLELFFDTPWYVSQPMKVPVNLELPEDELLAAVEAHARRLPGFCSRVEWEQRMHTLMSAS</sequence>